<reference evidence="2 3" key="1">
    <citation type="submission" date="2018-04" db="EMBL/GenBank/DDBJ databases">
        <title>Altererythrobacter sp. HME9302 genome sequencing and assembly.</title>
        <authorList>
            <person name="Kang H."/>
            <person name="Kim H."/>
            <person name="Joh K."/>
        </authorList>
    </citation>
    <scope>NUCLEOTIDE SEQUENCE [LARGE SCALE GENOMIC DNA]</scope>
    <source>
        <strain evidence="2 3">HME9302</strain>
    </source>
</reference>
<dbReference type="EMBL" id="QBKA01000002">
    <property type="protein sequence ID" value="RDC59480.1"/>
    <property type="molecule type" value="Genomic_DNA"/>
</dbReference>
<keyword evidence="1" id="KW-0472">Membrane</keyword>
<gene>
    <name evidence="2" type="ORF">HME9302_00670</name>
</gene>
<keyword evidence="1" id="KW-0812">Transmembrane</keyword>
<name>A0A369Q4X1_9SPHN</name>
<evidence type="ECO:0000313" key="2">
    <source>
        <dbReference type="EMBL" id="RDC59480.1"/>
    </source>
</evidence>
<proteinExistence type="predicted"/>
<keyword evidence="1" id="KW-1133">Transmembrane helix</keyword>
<evidence type="ECO:0000313" key="3">
    <source>
        <dbReference type="Proteomes" id="UP000253727"/>
    </source>
</evidence>
<dbReference type="AlphaFoldDB" id="A0A369Q4X1"/>
<accession>A0A369Q4X1</accession>
<organism evidence="2 3">
    <name type="scientific">Alteripontixanthobacter maritimus</name>
    <dbReference type="NCBI Taxonomy" id="2161824"/>
    <lineage>
        <taxon>Bacteria</taxon>
        <taxon>Pseudomonadati</taxon>
        <taxon>Pseudomonadota</taxon>
        <taxon>Alphaproteobacteria</taxon>
        <taxon>Sphingomonadales</taxon>
        <taxon>Erythrobacteraceae</taxon>
        <taxon>Alteripontixanthobacter</taxon>
    </lineage>
</organism>
<protein>
    <submittedName>
        <fullName evidence="2">Uncharacterized protein</fullName>
    </submittedName>
</protein>
<dbReference type="Proteomes" id="UP000253727">
    <property type="component" value="Unassembled WGS sequence"/>
</dbReference>
<feature type="transmembrane region" description="Helical" evidence="1">
    <location>
        <begin position="7"/>
        <end position="26"/>
    </location>
</feature>
<evidence type="ECO:0000256" key="1">
    <source>
        <dbReference type="SAM" id="Phobius"/>
    </source>
</evidence>
<comment type="caution">
    <text evidence="2">The sequence shown here is derived from an EMBL/GenBank/DDBJ whole genome shotgun (WGS) entry which is preliminary data.</text>
</comment>
<keyword evidence="3" id="KW-1185">Reference proteome</keyword>
<sequence>MPIWIELLVLAIAAYATGIGIGWLLWGARE</sequence>